<name>V9KGD5_CALMI</name>
<dbReference type="AlphaFoldDB" id="V9KGD5"/>
<feature type="domain" description="SHSP" evidence="4">
    <location>
        <begin position="49"/>
        <end position="142"/>
    </location>
</feature>
<dbReference type="InterPro" id="IPR001436">
    <property type="entry name" value="Alpha-crystallin/sHSP_animal"/>
</dbReference>
<evidence type="ECO:0000256" key="2">
    <source>
        <dbReference type="RuleBase" id="RU003616"/>
    </source>
</evidence>
<dbReference type="PANTHER" id="PTHR47097">
    <property type="entry name" value="HEAT SHOCK PROTEIN BETA-3"/>
    <property type="match status" value="1"/>
</dbReference>
<dbReference type="EMBL" id="JW864345">
    <property type="protein sequence ID" value="AFO96862.1"/>
    <property type="molecule type" value="mRNA"/>
</dbReference>
<evidence type="ECO:0000256" key="3">
    <source>
        <dbReference type="SAM" id="MobiDB-lite"/>
    </source>
</evidence>
<comment type="similarity">
    <text evidence="1 2">Belongs to the small heat shock protein (HSP20) family.</text>
</comment>
<protein>
    <submittedName>
        <fullName evidence="5">Heat shock protein beta-3</fullName>
    </submittedName>
</protein>
<evidence type="ECO:0000256" key="1">
    <source>
        <dbReference type="PROSITE-ProRule" id="PRU00285"/>
    </source>
</evidence>
<dbReference type="InterPro" id="IPR002068">
    <property type="entry name" value="A-crystallin/Hsp20_dom"/>
</dbReference>
<dbReference type="SUPFAM" id="SSF49764">
    <property type="entry name" value="HSP20-like chaperones"/>
    <property type="match status" value="1"/>
</dbReference>
<dbReference type="GO" id="GO:0005737">
    <property type="term" value="C:cytoplasm"/>
    <property type="evidence" value="ECO:0007669"/>
    <property type="project" value="TreeGrafter"/>
</dbReference>
<dbReference type="InterPro" id="IPR008978">
    <property type="entry name" value="HSP20-like_chaperone"/>
</dbReference>
<organism evidence="5">
    <name type="scientific">Callorhinchus milii</name>
    <name type="common">Ghost shark</name>
    <dbReference type="NCBI Taxonomy" id="7868"/>
    <lineage>
        <taxon>Eukaryota</taxon>
        <taxon>Metazoa</taxon>
        <taxon>Chordata</taxon>
        <taxon>Craniata</taxon>
        <taxon>Vertebrata</taxon>
        <taxon>Chondrichthyes</taxon>
        <taxon>Holocephali</taxon>
        <taxon>Chimaeriformes</taxon>
        <taxon>Callorhinchidae</taxon>
        <taxon>Callorhinchus</taxon>
    </lineage>
</organism>
<feature type="region of interest" description="Disordered" evidence="3">
    <location>
        <begin position="41"/>
        <end position="60"/>
    </location>
</feature>
<accession>V9KGD5</accession>
<evidence type="ECO:0000259" key="4">
    <source>
        <dbReference type="PROSITE" id="PS01031"/>
    </source>
</evidence>
<dbReference type="InterPro" id="IPR033894">
    <property type="entry name" value="HSPB3"/>
</dbReference>
<dbReference type="PROSITE" id="PS01031">
    <property type="entry name" value="SHSP"/>
    <property type="match status" value="1"/>
</dbReference>
<dbReference type="Pfam" id="PF00011">
    <property type="entry name" value="HSP20"/>
    <property type="match status" value="1"/>
</dbReference>
<dbReference type="PANTHER" id="PTHR47097:SF1">
    <property type="entry name" value="HEAT SHOCK PROTEIN BETA-3"/>
    <property type="match status" value="1"/>
</dbReference>
<sequence>MEEGIVRHWINTPVRYQHKIVEQDLVQCKLDHSLFALPGPAQRHREKDKLSSEDSAELAEPNKEEIPFEIMLDVVQFRPEDIMIQVFEGWLLIRAQHRRRMDEHGCISRSFTRQYKLSDGLEAKDLSAVFCHDGILVVKIKA</sequence>
<feature type="compositionally biased region" description="Basic and acidic residues" evidence="3">
    <location>
        <begin position="43"/>
        <end position="52"/>
    </location>
</feature>
<dbReference type="PRINTS" id="PR00299">
    <property type="entry name" value="ACRYSTALLIN"/>
</dbReference>
<dbReference type="GO" id="GO:0016607">
    <property type="term" value="C:nuclear speck"/>
    <property type="evidence" value="ECO:0007669"/>
    <property type="project" value="TreeGrafter"/>
</dbReference>
<proteinExistence type="evidence at transcript level"/>
<keyword evidence="5" id="KW-0346">Stress response</keyword>
<reference evidence="5" key="1">
    <citation type="journal article" date="2014" name="Nature">
        <title>Elephant shark genome provides unique insights into gnathostome evolution.</title>
        <authorList>
            <consortium name="International Elephant Shark Genome Sequencing Consortium"/>
            <person name="Venkatesh B."/>
            <person name="Lee A.P."/>
            <person name="Ravi V."/>
            <person name="Maurya A.K."/>
            <person name="Lian M.M."/>
            <person name="Swann J.B."/>
            <person name="Ohta Y."/>
            <person name="Flajnik M.F."/>
            <person name="Sutoh Y."/>
            <person name="Kasahara M."/>
            <person name="Hoon S."/>
            <person name="Gangu V."/>
            <person name="Roy S.W."/>
            <person name="Irimia M."/>
            <person name="Korzh V."/>
            <person name="Kondrychyn I."/>
            <person name="Lim Z.W."/>
            <person name="Tay B.H."/>
            <person name="Tohari S."/>
            <person name="Kong K.W."/>
            <person name="Ho S."/>
            <person name="Lorente-Galdos B."/>
            <person name="Quilez J."/>
            <person name="Marques-Bonet T."/>
            <person name="Raney B.J."/>
            <person name="Ingham P.W."/>
            <person name="Tay A."/>
            <person name="Hillier L.W."/>
            <person name="Minx P."/>
            <person name="Boehm T."/>
            <person name="Wilson R.K."/>
            <person name="Brenner S."/>
            <person name="Warren W.C."/>
        </authorList>
    </citation>
    <scope>NUCLEOTIDE SEQUENCE</scope>
    <source>
        <tissue evidence="5">Heart</tissue>
    </source>
</reference>
<evidence type="ECO:0000313" key="5">
    <source>
        <dbReference type="EMBL" id="AFO96862.1"/>
    </source>
</evidence>
<dbReference type="Gene3D" id="2.60.40.790">
    <property type="match status" value="1"/>
</dbReference>